<sequence length="89" mass="10256">MQPRKTWPREPAMFQLRRRVLRQAKWVVDSVNRRWLAATSDETVPLPGHRHANWSNYLVSAWGPLWVNTACHTASRKPSPLLRPSSADG</sequence>
<dbReference type="WBParaSite" id="Pan_g13225.t1">
    <property type="protein sequence ID" value="Pan_g13225.t1"/>
    <property type="gene ID" value="Pan_g13225"/>
</dbReference>
<proteinExistence type="predicted"/>
<dbReference type="AlphaFoldDB" id="A0A7E4UVU6"/>
<organism evidence="1 2">
    <name type="scientific">Panagrellus redivivus</name>
    <name type="common">Microworm</name>
    <dbReference type="NCBI Taxonomy" id="6233"/>
    <lineage>
        <taxon>Eukaryota</taxon>
        <taxon>Metazoa</taxon>
        <taxon>Ecdysozoa</taxon>
        <taxon>Nematoda</taxon>
        <taxon>Chromadorea</taxon>
        <taxon>Rhabditida</taxon>
        <taxon>Tylenchina</taxon>
        <taxon>Panagrolaimomorpha</taxon>
        <taxon>Panagrolaimoidea</taxon>
        <taxon>Panagrolaimidae</taxon>
        <taxon>Panagrellus</taxon>
    </lineage>
</organism>
<dbReference type="Proteomes" id="UP000492821">
    <property type="component" value="Unassembled WGS sequence"/>
</dbReference>
<protein>
    <submittedName>
        <fullName evidence="2">Transposase</fullName>
    </submittedName>
</protein>
<reference evidence="2" key="2">
    <citation type="submission" date="2020-10" db="UniProtKB">
        <authorList>
            <consortium name="WormBaseParasite"/>
        </authorList>
    </citation>
    <scope>IDENTIFICATION</scope>
</reference>
<evidence type="ECO:0000313" key="1">
    <source>
        <dbReference type="Proteomes" id="UP000492821"/>
    </source>
</evidence>
<reference evidence="1" key="1">
    <citation type="journal article" date="2013" name="Genetics">
        <title>The draft genome and transcriptome of Panagrellus redivivus are shaped by the harsh demands of a free-living lifestyle.</title>
        <authorList>
            <person name="Srinivasan J."/>
            <person name="Dillman A.R."/>
            <person name="Macchietto M.G."/>
            <person name="Heikkinen L."/>
            <person name="Lakso M."/>
            <person name="Fracchia K.M."/>
            <person name="Antoshechkin I."/>
            <person name="Mortazavi A."/>
            <person name="Wong G."/>
            <person name="Sternberg P.W."/>
        </authorList>
    </citation>
    <scope>NUCLEOTIDE SEQUENCE [LARGE SCALE GENOMIC DNA]</scope>
    <source>
        <strain evidence="1">MT8872</strain>
    </source>
</reference>
<name>A0A7E4UVU6_PANRE</name>
<accession>A0A7E4UVU6</accession>
<evidence type="ECO:0000313" key="2">
    <source>
        <dbReference type="WBParaSite" id="Pan_g13225.t1"/>
    </source>
</evidence>
<keyword evidence="1" id="KW-1185">Reference proteome</keyword>